<evidence type="ECO:0000313" key="3">
    <source>
        <dbReference type="Proteomes" id="UP000746503"/>
    </source>
</evidence>
<organism evidence="2 3">
    <name type="scientific">Streptomyces spiramenti</name>
    <dbReference type="NCBI Taxonomy" id="2720606"/>
    <lineage>
        <taxon>Bacteria</taxon>
        <taxon>Bacillati</taxon>
        <taxon>Actinomycetota</taxon>
        <taxon>Actinomycetes</taxon>
        <taxon>Kitasatosporales</taxon>
        <taxon>Streptomycetaceae</taxon>
        <taxon>Streptomyces</taxon>
    </lineage>
</organism>
<feature type="region of interest" description="Disordered" evidence="1">
    <location>
        <begin position="54"/>
        <end position="85"/>
    </location>
</feature>
<protein>
    <submittedName>
        <fullName evidence="2">Uncharacterized protein</fullName>
    </submittedName>
</protein>
<dbReference type="EMBL" id="JAAVJB010000144">
    <property type="protein sequence ID" value="NJP67836.1"/>
    <property type="molecule type" value="Genomic_DNA"/>
</dbReference>
<sequence>MRPSFEPAAGHSATPIYDALCAEYRRMFRTLPGDRSGEEELRFDAFGTFGTPRTAVAGWHDPGRRHGSSLPALPPGRHGRGDGRL</sequence>
<evidence type="ECO:0000256" key="1">
    <source>
        <dbReference type="SAM" id="MobiDB-lite"/>
    </source>
</evidence>
<dbReference type="Proteomes" id="UP000746503">
    <property type="component" value="Unassembled WGS sequence"/>
</dbReference>
<gene>
    <name evidence="2" type="ORF">HCJ92_16400</name>
</gene>
<comment type="caution">
    <text evidence="2">The sequence shown here is derived from an EMBL/GenBank/DDBJ whole genome shotgun (WGS) entry which is preliminary data.</text>
</comment>
<proteinExistence type="predicted"/>
<evidence type="ECO:0000313" key="2">
    <source>
        <dbReference type="EMBL" id="NJP67836.1"/>
    </source>
</evidence>
<reference evidence="2 3" key="1">
    <citation type="submission" date="2020-03" db="EMBL/GenBank/DDBJ databases">
        <title>Draft genome of Streptomyces sp. ventii, isolated from the Axial Seamount in the Pacific Ocean, and resequencing of the two type strains Streptomyces lonarensis strain NCL 716 and Streptomyces bohaiensis strain 11A07.</title>
        <authorList>
            <person name="Loughran R.M."/>
            <person name="Pfannmuller K.M."/>
            <person name="Wasson B.J."/>
            <person name="Deadmond M.C."/>
            <person name="Paddock B.E."/>
            <person name="Koyack M.J."/>
            <person name="Gallegos D.A."/>
            <person name="Mitchell E.A."/>
            <person name="Ushijima B."/>
            <person name="Saw J.H."/>
            <person name="Mcphail K.L."/>
            <person name="Videau P."/>
        </authorList>
    </citation>
    <scope>NUCLEOTIDE SEQUENCE [LARGE SCALE GENOMIC DNA]</scope>
    <source>
        <strain evidence="3">5675061</strain>
    </source>
</reference>
<accession>A0ABX1AQF1</accession>
<name>A0ABX1AQF1_9ACTN</name>
<keyword evidence="3" id="KW-1185">Reference proteome</keyword>